<dbReference type="InterPro" id="IPR006487">
    <property type="entry name" value="Phage_lambda_L"/>
</dbReference>
<dbReference type="GO" id="GO:0051536">
    <property type="term" value="F:iron-sulfur cluster binding"/>
    <property type="evidence" value="ECO:0007669"/>
    <property type="project" value="InterPro"/>
</dbReference>
<dbReference type="Proteomes" id="UP000198505">
    <property type="component" value="Unassembled WGS sequence"/>
</dbReference>
<evidence type="ECO:0000313" key="2">
    <source>
        <dbReference type="Proteomes" id="UP000198505"/>
    </source>
</evidence>
<organism evidence="1 2">
    <name type="scientific">Vreelandella subterranea</name>
    <dbReference type="NCBI Taxonomy" id="416874"/>
    <lineage>
        <taxon>Bacteria</taxon>
        <taxon>Pseudomonadati</taxon>
        <taxon>Pseudomonadota</taxon>
        <taxon>Gammaproteobacteria</taxon>
        <taxon>Oceanospirillales</taxon>
        <taxon>Halomonadaceae</taxon>
        <taxon>Vreelandella</taxon>
    </lineage>
</organism>
<dbReference type="EMBL" id="FOGS01000007">
    <property type="protein sequence ID" value="SES12659.1"/>
    <property type="molecule type" value="Genomic_DNA"/>
</dbReference>
<dbReference type="GO" id="GO:0046718">
    <property type="term" value="P:symbiont entry into host cell"/>
    <property type="evidence" value="ECO:0007669"/>
    <property type="project" value="InterPro"/>
</dbReference>
<name>A0A1H9UTJ6_9GAMM</name>
<dbReference type="AlphaFoldDB" id="A0A1H9UTJ6"/>
<dbReference type="Pfam" id="PF05100">
    <property type="entry name" value="Phage_tail_L"/>
    <property type="match status" value="1"/>
</dbReference>
<dbReference type="STRING" id="416874.SAMN04487958_107208"/>
<keyword evidence="2" id="KW-1185">Reference proteome</keyword>
<protein>
    <submittedName>
        <fullName evidence="1">Lambda-like phage minor tail protein L</fullName>
    </submittedName>
</protein>
<sequence>MSEIIARESQLLEQGARVFLFEIEVEGIIRRFVPGPVDGGPAYLAGNEYLVLPIKAEGFEWNGKGTMPRPTLNVTAKDLAFLALVESPGDLVGSPVRRLRTYRKYLDDGTDPDPEALFPVDHYVIERKASQNRRRIQFELSAKMDQEGRKIPARQVLRDTCTHRYRWWDGEQYQYQGVTCPYAGAGEWSRDGSPVSAGNDACGKRLSDCRLRFGEYGDLPFRGFPGVARY</sequence>
<gene>
    <name evidence="1" type="ORF">SAMN04487958_107208</name>
</gene>
<dbReference type="NCBIfam" id="TIGR01600">
    <property type="entry name" value="phage_tail_L"/>
    <property type="match status" value="1"/>
</dbReference>
<dbReference type="RefSeq" id="WP_092828176.1">
    <property type="nucleotide sequence ID" value="NZ_FOGS01000007.1"/>
</dbReference>
<evidence type="ECO:0000313" key="1">
    <source>
        <dbReference type="EMBL" id="SES12659.1"/>
    </source>
</evidence>
<accession>A0A1H9UTJ6</accession>
<proteinExistence type="predicted"/>
<reference evidence="2" key="1">
    <citation type="submission" date="2016-10" db="EMBL/GenBank/DDBJ databases">
        <authorList>
            <person name="Varghese N."/>
            <person name="Submissions S."/>
        </authorList>
    </citation>
    <scope>NUCLEOTIDE SEQUENCE [LARGE SCALE GENOMIC DNA]</scope>
    <source>
        <strain evidence="2">CGMCC 1.6495</strain>
    </source>
</reference>
<dbReference type="GO" id="GO:0030430">
    <property type="term" value="C:host cell cytoplasm"/>
    <property type="evidence" value="ECO:0007669"/>
    <property type="project" value="InterPro"/>
</dbReference>